<dbReference type="OrthoDB" id="3215519at2"/>
<comment type="caution">
    <text evidence="10">The sequence shown here is derived from an EMBL/GenBank/DDBJ whole genome shotgun (WGS) entry which is preliminary data.</text>
</comment>
<keyword evidence="2 8" id="KW-0813">Transport</keyword>
<keyword evidence="11" id="KW-1185">Reference proteome</keyword>
<accession>A0A1Q9LC97</accession>
<dbReference type="STRING" id="1193682.BJP25_04760"/>
<reference evidence="10 11" key="1">
    <citation type="submission" date="2016-10" db="EMBL/GenBank/DDBJ databases">
        <title>The Draft Genome Sequence of Actinokineospora bangkokensis 44EHWT reveals the biosynthetic pathway of antifungal compounds Thailandins with unusual extender unit butylmalonyl-CoA.</title>
        <authorList>
            <person name="Greule A."/>
            <person name="Intra B."/>
            <person name="Flemming S."/>
            <person name="Rommel M.G."/>
            <person name="Panbangred W."/>
            <person name="Bechthold A."/>
        </authorList>
    </citation>
    <scope>NUCLEOTIDE SEQUENCE [LARGE SCALE GENOMIC DNA]</scope>
    <source>
        <strain evidence="10 11">44EHW</strain>
    </source>
</reference>
<feature type="domain" description="4Fe-4S ferredoxin-type" evidence="9">
    <location>
        <begin position="1"/>
        <end position="30"/>
    </location>
</feature>
<evidence type="ECO:0000313" key="11">
    <source>
        <dbReference type="Proteomes" id="UP000186040"/>
    </source>
</evidence>
<evidence type="ECO:0000256" key="3">
    <source>
        <dbReference type="ARBA" id="ARBA00022723"/>
    </source>
</evidence>
<keyword evidence="4 8" id="KW-0249">Electron transport</keyword>
<name>A0A1Q9LC97_9PSEU</name>
<evidence type="ECO:0000256" key="2">
    <source>
        <dbReference type="ARBA" id="ARBA00022448"/>
    </source>
</evidence>
<dbReference type="InterPro" id="IPR017896">
    <property type="entry name" value="4Fe4S_Fe-S-bd"/>
</dbReference>
<comment type="cofactor">
    <cofactor evidence="1">
        <name>[3Fe-4S] cluster</name>
        <dbReference type="ChEBI" id="CHEBI:21137"/>
    </cofactor>
</comment>
<evidence type="ECO:0000259" key="9">
    <source>
        <dbReference type="PROSITE" id="PS51379"/>
    </source>
</evidence>
<keyword evidence="6 8" id="KW-0411">Iron-sulfur</keyword>
<dbReference type="PROSITE" id="PS51379">
    <property type="entry name" value="4FE4S_FER_2"/>
    <property type="match status" value="1"/>
</dbReference>
<evidence type="ECO:0000256" key="7">
    <source>
        <dbReference type="ARBA" id="ARBA00023291"/>
    </source>
</evidence>
<dbReference type="SUPFAM" id="SSF54862">
    <property type="entry name" value="4Fe-4S ferredoxins"/>
    <property type="match status" value="1"/>
</dbReference>
<dbReference type="GO" id="GO:0009055">
    <property type="term" value="F:electron transfer activity"/>
    <property type="evidence" value="ECO:0007669"/>
    <property type="project" value="UniProtKB-UniRule"/>
</dbReference>
<dbReference type="Pfam" id="PF13459">
    <property type="entry name" value="Fer4_15"/>
    <property type="match status" value="1"/>
</dbReference>
<dbReference type="EMBL" id="MKQR01000030">
    <property type="protein sequence ID" value="OLR89639.1"/>
    <property type="molecule type" value="Genomic_DNA"/>
</dbReference>
<comment type="function">
    <text evidence="8">Ferredoxins are iron-sulfur proteins that transfer electrons in a wide variety of metabolic reactions.</text>
</comment>
<evidence type="ECO:0000256" key="4">
    <source>
        <dbReference type="ARBA" id="ARBA00022982"/>
    </source>
</evidence>
<evidence type="ECO:0000256" key="1">
    <source>
        <dbReference type="ARBA" id="ARBA00001927"/>
    </source>
</evidence>
<organism evidence="10 11">
    <name type="scientific">Actinokineospora bangkokensis</name>
    <dbReference type="NCBI Taxonomy" id="1193682"/>
    <lineage>
        <taxon>Bacteria</taxon>
        <taxon>Bacillati</taxon>
        <taxon>Actinomycetota</taxon>
        <taxon>Actinomycetes</taxon>
        <taxon>Pseudonocardiales</taxon>
        <taxon>Pseudonocardiaceae</taxon>
        <taxon>Actinokineospora</taxon>
    </lineage>
</organism>
<dbReference type="InterPro" id="IPR051269">
    <property type="entry name" value="Fe-S_cluster_ET"/>
</dbReference>
<evidence type="ECO:0000256" key="5">
    <source>
        <dbReference type="ARBA" id="ARBA00023004"/>
    </source>
</evidence>
<dbReference type="Proteomes" id="UP000186040">
    <property type="component" value="Unassembled WGS sequence"/>
</dbReference>
<dbReference type="InterPro" id="IPR001080">
    <property type="entry name" value="3Fe4S_ferredoxin"/>
</dbReference>
<proteinExistence type="predicted"/>
<keyword evidence="5 8" id="KW-0408">Iron</keyword>
<dbReference type="PANTHER" id="PTHR36923">
    <property type="entry name" value="FERREDOXIN"/>
    <property type="match status" value="1"/>
</dbReference>
<evidence type="ECO:0000256" key="6">
    <source>
        <dbReference type="ARBA" id="ARBA00023014"/>
    </source>
</evidence>
<keyword evidence="3 8" id="KW-0479">Metal-binding</keyword>
<dbReference type="AlphaFoldDB" id="A0A1Q9LC97"/>
<keyword evidence="7" id="KW-0003">3Fe-4S</keyword>
<dbReference type="Gene3D" id="3.30.70.20">
    <property type="match status" value="1"/>
</dbReference>
<dbReference type="PRINTS" id="PR00352">
    <property type="entry name" value="3FE4SFRDOXIN"/>
</dbReference>
<evidence type="ECO:0000313" key="10">
    <source>
        <dbReference type="EMBL" id="OLR89639.1"/>
    </source>
</evidence>
<dbReference type="RefSeq" id="WP_075978583.1">
    <property type="nucleotide sequence ID" value="NZ_MKQR01000030.1"/>
</dbReference>
<sequence>MKVEIDQDKCIGAGQCVVAAGAVFTQRDEDGIVELLVADVPAGEEEAVREAEMVCPAGAIAVHD</sequence>
<evidence type="ECO:0000256" key="8">
    <source>
        <dbReference type="RuleBase" id="RU368020"/>
    </source>
</evidence>
<dbReference type="PANTHER" id="PTHR36923:SF3">
    <property type="entry name" value="FERREDOXIN"/>
    <property type="match status" value="1"/>
</dbReference>
<protein>
    <recommendedName>
        <fullName evidence="8">Ferredoxin</fullName>
    </recommendedName>
</protein>
<dbReference type="GO" id="GO:0051538">
    <property type="term" value="F:3 iron, 4 sulfur cluster binding"/>
    <property type="evidence" value="ECO:0007669"/>
    <property type="project" value="UniProtKB-KW"/>
</dbReference>
<gene>
    <name evidence="10" type="ORF">BJP25_04760</name>
</gene>
<dbReference type="GO" id="GO:0005506">
    <property type="term" value="F:iron ion binding"/>
    <property type="evidence" value="ECO:0007669"/>
    <property type="project" value="UniProtKB-UniRule"/>
</dbReference>